<name>A0ABT0W4Z3_9BACI</name>
<dbReference type="Proteomes" id="UP001523262">
    <property type="component" value="Unassembled WGS sequence"/>
</dbReference>
<organism evidence="1 2">
    <name type="scientific">Neobacillus pocheonensis</name>
    <dbReference type="NCBI Taxonomy" id="363869"/>
    <lineage>
        <taxon>Bacteria</taxon>
        <taxon>Bacillati</taxon>
        <taxon>Bacillota</taxon>
        <taxon>Bacilli</taxon>
        <taxon>Bacillales</taxon>
        <taxon>Bacillaceae</taxon>
        <taxon>Neobacillus</taxon>
    </lineage>
</organism>
<gene>
    <name evidence="1" type="ORF">NDK43_02035</name>
</gene>
<reference evidence="1 2" key="1">
    <citation type="submission" date="2022-06" db="EMBL/GenBank/DDBJ databases">
        <authorList>
            <person name="Jeon C.O."/>
        </authorList>
    </citation>
    <scope>NUCLEOTIDE SEQUENCE [LARGE SCALE GENOMIC DNA]</scope>
    <source>
        <strain evidence="1 2">KCTC 13943</strain>
    </source>
</reference>
<proteinExistence type="predicted"/>
<dbReference type="EMBL" id="JAMQCR010000001">
    <property type="protein sequence ID" value="MCM2531408.1"/>
    <property type="molecule type" value="Genomic_DNA"/>
</dbReference>
<evidence type="ECO:0000313" key="1">
    <source>
        <dbReference type="EMBL" id="MCM2531408.1"/>
    </source>
</evidence>
<sequence length="30" mass="3410">MEAEKAFRHYEYQDALEQAAASIEGIDPEP</sequence>
<keyword evidence="2" id="KW-1185">Reference proteome</keyword>
<protein>
    <submittedName>
        <fullName evidence="1">Septation ring formation regulator EzrA</fullName>
    </submittedName>
</protein>
<evidence type="ECO:0000313" key="2">
    <source>
        <dbReference type="Proteomes" id="UP001523262"/>
    </source>
</evidence>
<accession>A0ABT0W4Z3</accession>
<comment type="caution">
    <text evidence="1">The sequence shown here is derived from an EMBL/GenBank/DDBJ whole genome shotgun (WGS) entry which is preliminary data.</text>
</comment>